<proteinExistence type="predicted"/>
<name>A0A915XIZ3_9BACT</name>
<organism evidence="2 3">
    <name type="scientific">Desulfolithobacter dissulfuricans</name>
    <dbReference type="NCBI Taxonomy" id="2795293"/>
    <lineage>
        <taxon>Bacteria</taxon>
        <taxon>Pseudomonadati</taxon>
        <taxon>Thermodesulfobacteriota</taxon>
        <taxon>Desulfobulbia</taxon>
        <taxon>Desulfobulbales</taxon>
        <taxon>Desulfobulbaceae</taxon>
        <taxon>Desulfolithobacter</taxon>
    </lineage>
</organism>
<evidence type="ECO:0000313" key="2">
    <source>
        <dbReference type="EMBL" id="BCO10324.1"/>
    </source>
</evidence>
<feature type="domain" description="RsbT co-antagonist protein RsbRD N-terminal" evidence="1">
    <location>
        <begin position="13"/>
        <end position="148"/>
    </location>
</feature>
<sequence>MQLAEALKIKKDKILSTWIDRVLDSYASPGFFKSSQDAFANPVGVNIREGLTRLFELLTAGASQDEYASSLDQVIRIRAVQEFTPAQAVAPILELKWVVRQILAGDKDTRPLLADLDSFDCDVDRAALAAFDIYTDCRERLYQQRIRELKSGSYVLTDTPCASALLKRKVQEVPDAT</sequence>
<gene>
    <name evidence="2" type="ORF">GF1_27000</name>
</gene>
<evidence type="ECO:0000313" key="3">
    <source>
        <dbReference type="Proteomes" id="UP001063350"/>
    </source>
</evidence>
<dbReference type="RefSeq" id="WP_267927061.1">
    <property type="nucleotide sequence ID" value="NZ_AP024233.1"/>
</dbReference>
<reference evidence="2" key="1">
    <citation type="submission" date="2020-12" db="EMBL/GenBank/DDBJ databases">
        <title>Desulfobium dissulfuricans gen. nov., sp. nov., a novel mesophilic, sulfate-reducing bacterium isolated from a deep-sea hydrothermal vent.</title>
        <authorList>
            <person name="Hashimoto Y."/>
            <person name="Tame A."/>
            <person name="Sawayama S."/>
            <person name="Miyazaki J."/>
            <person name="Takai K."/>
            <person name="Nakagawa S."/>
        </authorList>
    </citation>
    <scope>NUCLEOTIDE SEQUENCE</scope>
    <source>
        <strain evidence="2">GF1</strain>
    </source>
</reference>
<keyword evidence="3" id="KW-1185">Reference proteome</keyword>
<dbReference type="Pfam" id="PF14361">
    <property type="entry name" value="RsbRD_N"/>
    <property type="match status" value="1"/>
</dbReference>
<dbReference type="EMBL" id="AP024233">
    <property type="protein sequence ID" value="BCO10324.1"/>
    <property type="molecule type" value="Genomic_DNA"/>
</dbReference>
<dbReference type="Proteomes" id="UP001063350">
    <property type="component" value="Chromosome"/>
</dbReference>
<dbReference type="KEGG" id="ddu:GF1_27000"/>
<accession>A0A915XIZ3</accession>
<dbReference type="AlphaFoldDB" id="A0A915XIZ3"/>
<dbReference type="InterPro" id="IPR025751">
    <property type="entry name" value="RsbRD_N_dom"/>
</dbReference>
<evidence type="ECO:0000259" key="1">
    <source>
        <dbReference type="Pfam" id="PF14361"/>
    </source>
</evidence>
<protein>
    <recommendedName>
        <fullName evidence="1">RsbT co-antagonist protein RsbRD N-terminal domain-containing protein</fullName>
    </recommendedName>
</protein>